<evidence type="ECO:0000256" key="1">
    <source>
        <dbReference type="ARBA" id="ARBA00038414"/>
    </source>
</evidence>
<organism evidence="2 3">
    <name type="scientific">Burkholderia ubonensis</name>
    <dbReference type="NCBI Taxonomy" id="101571"/>
    <lineage>
        <taxon>Bacteria</taxon>
        <taxon>Pseudomonadati</taxon>
        <taxon>Pseudomonadota</taxon>
        <taxon>Betaproteobacteria</taxon>
        <taxon>Burkholderiales</taxon>
        <taxon>Burkholderiaceae</taxon>
        <taxon>Burkholderia</taxon>
        <taxon>Burkholderia cepacia complex</taxon>
    </lineage>
</organism>
<dbReference type="Gene3D" id="3.40.50.12500">
    <property type="match status" value="1"/>
</dbReference>
<dbReference type="Pfam" id="PF01177">
    <property type="entry name" value="Asp_Glu_race"/>
    <property type="match status" value="1"/>
</dbReference>
<dbReference type="PANTHER" id="PTHR28047">
    <property type="entry name" value="PROTEIN DCG1"/>
    <property type="match status" value="1"/>
</dbReference>
<gene>
    <name evidence="2" type="ORF">WI38_04965</name>
</gene>
<evidence type="ECO:0008006" key="4">
    <source>
        <dbReference type="Google" id="ProtNLM"/>
    </source>
</evidence>
<proteinExistence type="inferred from homology"/>
<evidence type="ECO:0000313" key="3">
    <source>
        <dbReference type="Proteomes" id="UP000065521"/>
    </source>
</evidence>
<comment type="caution">
    <text evidence="2">The sequence shown here is derived from an EMBL/GenBank/DDBJ whole genome shotgun (WGS) entry which is preliminary data.</text>
</comment>
<dbReference type="RefSeq" id="WP_059615891.1">
    <property type="nucleotide sequence ID" value="NZ_JBGRUP010000033.1"/>
</dbReference>
<dbReference type="AlphaFoldDB" id="A0A102LUK4"/>
<dbReference type="PANTHER" id="PTHR28047:SF5">
    <property type="entry name" value="PROTEIN DCG1"/>
    <property type="match status" value="1"/>
</dbReference>
<dbReference type="InterPro" id="IPR015942">
    <property type="entry name" value="Asp/Glu/hydantoin_racemase"/>
</dbReference>
<protein>
    <recommendedName>
        <fullName evidence="4">Hydrogenase expression protein HupH</fullName>
    </recommendedName>
</protein>
<dbReference type="InterPro" id="IPR052186">
    <property type="entry name" value="Hydantoin_racemase-like"/>
</dbReference>
<evidence type="ECO:0000313" key="2">
    <source>
        <dbReference type="EMBL" id="KUZ95625.1"/>
    </source>
</evidence>
<reference evidence="2 3" key="1">
    <citation type="submission" date="2015-11" db="EMBL/GenBank/DDBJ databases">
        <title>Expanding the genomic diversity of Burkholderia species for the development of highly accurate diagnostics.</title>
        <authorList>
            <person name="Sahl J."/>
            <person name="Keim P."/>
            <person name="Wagner D."/>
        </authorList>
    </citation>
    <scope>NUCLEOTIDE SEQUENCE [LARGE SCALE GENOMIC DNA]</scope>
    <source>
        <strain evidence="2 3">RF32-BP4</strain>
    </source>
</reference>
<dbReference type="GO" id="GO:0047661">
    <property type="term" value="F:amino-acid racemase activity"/>
    <property type="evidence" value="ECO:0007669"/>
    <property type="project" value="InterPro"/>
</dbReference>
<sequence>MVKLRIISPHYTEESTEVEDLKTYIRLFKKDGLDISHTAIETGPASIECELDQALATPGTIREVARAANEGIDVAVVACFGDPGVAASREVVRIPVLGPGQTSMYVASLLGHKFSVVTVVETVRPLIENLARQAAIIDKLASIRVINIPVMELGADVAVLHDALAREAAAAVREDRADAIVLGCTGFLGSAEAVTAKLASQDIRVPVIDPLPATIAVARALSELGLTHGPHAYRCDPDKPTRGYDILIDTLRR</sequence>
<accession>A0A102LUK4</accession>
<dbReference type="InterPro" id="IPR053714">
    <property type="entry name" value="Iso_Racemase_Enz_sf"/>
</dbReference>
<dbReference type="EMBL" id="LOTN01000005">
    <property type="protein sequence ID" value="KUZ95625.1"/>
    <property type="molecule type" value="Genomic_DNA"/>
</dbReference>
<comment type="similarity">
    <text evidence="1">Belongs to the HyuE racemase family.</text>
</comment>
<dbReference type="Proteomes" id="UP000065521">
    <property type="component" value="Unassembled WGS sequence"/>
</dbReference>
<name>A0A102LUK4_9BURK</name>